<evidence type="ECO:0000313" key="1">
    <source>
        <dbReference type="EMBL" id="MFA0570103.1"/>
    </source>
</evidence>
<accession>A0ABV4NFH0</accession>
<dbReference type="Proteomes" id="UP001570417">
    <property type="component" value="Unassembled WGS sequence"/>
</dbReference>
<sequence length="104" mass="12413">MIDNLLAILLLCFFCFFFWQQRRQSELAKSAIAKKCKQLDLQLLSVAFNGHKLKMPDELAMKVKWRWHTVYQFEFSSLGDDCYHGKLVMIGFRPMHFELQPHKM</sequence>
<dbReference type="InterPro" id="IPR021732">
    <property type="entry name" value="DUF3301"/>
</dbReference>
<organism evidence="1 2">
    <name type="scientific">Vibrio gallaecicus</name>
    <dbReference type="NCBI Taxonomy" id="552386"/>
    <lineage>
        <taxon>Bacteria</taxon>
        <taxon>Pseudomonadati</taxon>
        <taxon>Pseudomonadota</taxon>
        <taxon>Gammaproteobacteria</taxon>
        <taxon>Vibrionales</taxon>
        <taxon>Vibrionaceae</taxon>
        <taxon>Vibrio</taxon>
    </lineage>
</organism>
<dbReference type="EMBL" id="JBFRUW010000063">
    <property type="protein sequence ID" value="MFA0570103.1"/>
    <property type="molecule type" value="Genomic_DNA"/>
</dbReference>
<protein>
    <submittedName>
        <fullName evidence="1">DUF3301 domain-containing protein</fullName>
    </submittedName>
</protein>
<evidence type="ECO:0000313" key="2">
    <source>
        <dbReference type="Proteomes" id="UP001570417"/>
    </source>
</evidence>
<dbReference type="Pfam" id="PF11743">
    <property type="entry name" value="DUF3301"/>
    <property type="match status" value="1"/>
</dbReference>
<gene>
    <name evidence="1" type="ORF">AB4566_17655</name>
</gene>
<keyword evidence="2" id="KW-1185">Reference proteome</keyword>
<dbReference type="RefSeq" id="WP_137373550.1">
    <property type="nucleotide sequence ID" value="NZ_AP025490.1"/>
</dbReference>
<comment type="caution">
    <text evidence="1">The sequence shown here is derived from an EMBL/GenBank/DDBJ whole genome shotgun (WGS) entry which is preliminary data.</text>
</comment>
<reference evidence="1 2" key="1">
    <citation type="journal article" date="2024" name="ISME J.">
        <title>Tailless and filamentous prophages are predominant in marine Vibrio.</title>
        <authorList>
            <person name="Steensen K."/>
            <person name="Seneca J."/>
            <person name="Bartlau N."/>
            <person name="Yu X.A."/>
            <person name="Hussain F.A."/>
            <person name="Polz M.F."/>
        </authorList>
    </citation>
    <scope>NUCLEOTIDE SEQUENCE [LARGE SCALE GENOMIC DNA]</scope>
    <source>
        <strain evidence="1 2">10N.222.51.A1</strain>
    </source>
</reference>
<name>A0ABV4NFH0_9VIBR</name>
<proteinExistence type="predicted"/>